<dbReference type="NCBIfam" id="NF004624">
    <property type="entry name" value="PRK05964.1"/>
    <property type="match status" value="1"/>
</dbReference>
<dbReference type="UniPathway" id="UPA00078">
    <property type="reaction ID" value="UER00160"/>
</dbReference>
<dbReference type="CDD" id="cd00610">
    <property type="entry name" value="OAT_like"/>
    <property type="match status" value="1"/>
</dbReference>
<keyword evidence="11" id="KW-1185">Reference proteome</keyword>
<dbReference type="InterPro" id="IPR015422">
    <property type="entry name" value="PyrdxlP-dep_Trfase_small"/>
</dbReference>
<dbReference type="Proteomes" id="UP000595095">
    <property type="component" value="Chromosome"/>
</dbReference>
<dbReference type="InterPro" id="IPR005815">
    <property type="entry name" value="BioA"/>
</dbReference>
<evidence type="ECO:0000256" key="2">
    <source>
        <dbReference type="ARBA" id="ARBA00005063"/>
    </source>
</evidence>
<dbReference type="InterPro" id="IPR015421">
    <property type="entry name" value="PyrdxlP-dep_Trfase_major"/>
</dbReference>
<dbReference type="InterPro" id="IPR049704">
    <property type="entry name" value="Aminotrans_3_PPA_site"/>
</dbReference>
<keyword evidence="9" id="KW-0963">Cytoplasm</keyword>
<keyword evidence="3 9" id="KW-0032">Aminotransferase</keyword>
<keyword evidence="5 9" id="KW-0949">S-adenosyl-L-methionine</keyword>
<dbReference type="GO" id="GO:0004015">
    <property type="term" value="F:adenosylmethionine-8-amino-7-oxononanoate transaminase activity"/>
    <property type="evidence" value="ECO:0007669"/>
    <property type="project" value="UniProtKB-UniRule"/>
</dbReference>
<dbReference type="InterPro" id="IPR015424">
    <property type="entry name" value="PyrdxlP-dep_Trfase"/>
</dbReference>
<gene>
    <name evidence="9 10" type="primary">bioA</name>
    <name evidence="10" type="ORF">IT774_11150</name>
</gene>
<feature type="binding site" evidence="9">
    <location>
        <position position="293"/>
    </location>
    <ligand>
        <name>substrate</name>
    </ligand>
</feature>
<keyword evidence="4 9" id="KW-0808">Transferase</keyword>
<dbReference type="PANTHER" id="PTHR42684">
    <property type="entry name" value="ADENOSYLMETHIONINE-8-AMINO-7-OXONONANOATE AMINOTRANSFERASE"/>
    <property type="match status" value="1"/>
</dbReference>
<organism evidence="10 11">
    <name type="scientific">Salinimonas marina</name>
    <dbReference type="NCBI Taxonomy" id="2785918"/>
    <lineage>
        <taxon>Bacteria</taxon>
        <taxon>Pseudomonadati</taxon>
        <taxon>Pseudomonadota</taxon>
        <taxon>Gammaproteobacteria</taxon>
        <taxon>Alteromonadales</taxon>
        <taxon>Alteromonadaceae</taxon>
        <taxon>Alteromonas/Salinimonas group</taxon>
        <taxon>Salinimonas</taxon>
    </lineage>
</organism>
<dbReference type="AlphaFoldDB" id="A0A7S9DVI7"/>
<dbReference type="FunFam" id="3.40.640.10:FF:000041">
    <property type="entry name" value="Adenosylmethionine-8-amino-7-oxononanoate aminotransferase"/>
    <property type="match status" value="1"/>
</dbReference>
<dbReference type="EMBL" id="CP064795">
    <property type="protein sequence ID" value="QPG04753.1"/>
    <property type="molecule type" value="Genomic_DNA"/>
</dbReference>
<evidence type="ECO:0000256" key="8">
    <source>
        <dbReference type="ARBA" id="ARBA00048449"/>
    </source>
</evidence>
<dbReference type="GO" id="GO:0009102">
    <property type="term" value="P:biotin biosynthetic process"/>
    <property type="evidence" value="ECO:0007669"/>
    <property type="project" value="UniProtKB-UniRule"/>
</dbReference>
<dbReference type="EC" id="2.6.1.62" evidence="9"/>
<feature type="binding site" evidence="9">
    <location>
        <position position="163"/>
    </location>
    <ligand>
        <name>substrate</name>
    </ligand>
</feature>
<dbReference type="PIRSF" id="PIRSF000521">
    <property type="entry name" value="Transaminase_4ab_Lys_Orn"/>
    <property type="match status" value="1"/>
</dbReference>
<accession>A0A7S9DVI7</accession>
<dbReference type="PANTHER" id="PTHR42684:SF17">
    <property type="entry name" value="ADENOSYLMETHIONINE-8-AMINO-7-OXONONANOATE AMINOTRANSFERASE"/>
    <property type="match status" value="1"/>
</dbReference>
<comment type="pathway">
    <text evidence="2 9">Cofactor biosynthesis; biotin biosynthesis; 7,8-diaminononanoate from 8-amino-7-oxononanoate (SAM route): step 1/1.</text>
</comment>
<comment type="subunit">
    <text evidence="9">Homodimer.</text>
</comment>
<feature type="binding site" evidence="9">
    <location>
        <begin position="130"/>
        <end position="131"/>
    </location>
    <ligand>
        <name>pyridoxal 5'-phosphate</name>
        <dbReference type="ChEBI" id="CHEBI:597326"/>
    </ligand>
</feature>
<evidence type="ECO:0000256" key="1">
    <source>
        <dbReference type="ARBA" id="ARBA00001933"/>
    </source>
</evidence>
<comment type="subcellular location">
    <subcellularLocation>
        <location evidence="9">Cytoplasm</location>
    </subcellularLocation>
</comment>
<keyword evidence="6 9" id="KW-0093">Biotin biosynthesis</keyword>
<sequence length="443" mass="48982">MRTTQVVNSDHLQTFTSGHILNNTEFDKRHIWHPYTSATNPLPCYEVSGADGVYIHLASGKALVDGMSSWWAAIHGYNHPRLNQAAHAQIDKFSHVMFGGLTHDPAVQVCKPLLEMAPAGMERVFLADSGSVAVEVALKMALQYWACQGRPDKHKIVTPRNGYHGDTFAAMSVCDPVNGMHSLFSEVLTKQLFAPAPQTRFDQTFSEDDILPLEQLFAEHHHEMAALIIEPVVQGAGGMRIYHPEYLKRCRQLCDNYDVLLICDEIATGFGRTGKLFGCDHAHISPDIMCVGKALTGGYMTLAATLCTEDVALGVCQGEPGVFMHGPTYMGNPLACAVASESLALIRENHWQQQVSTIEQQLHQELAQCRSLACVKDVRVLGAIGVVETHQPVDVARLQKHFVEAGVWIRPFNKLVYIMPPYIIKPDQLSQLTQAIYHALGHL</sequence>
<dbReference type="GO" id="GO:0030170">
    <property type="term" value="F:pyridoxal phosphate binding"/>
    <property type="evidence" value="ECO:0007669"/>
    <property type="project" value="UniProtKB-UniRule"/>
</dbReference>
<evidence type="ECO:0000313" key="11">
    <source>
        <dbReference type="Proteomes" id="UP000595095"/>
    </source>
</evidence>
<feature type="site" description="Participates in the substrate recognition with KAPA and in a stacking interaction with the adenine ring of SAM" evidence="9">
    <location>
        <position position="35"/>
    </location>
</feature>
<dbReference type="GO" id="GO:0005737">
    <property type="term" value="C:cytoplasm"/>
    <property type="evidence" value="ECO:0007669"/>
    <property type="project" value="UniProtKB-SubCell"/>
</dbReference>
<evidence type="ECO:0000256" key="7">
    <source>
        <dbReference type="ARBA" id="ARBA00022898"/>
    </source>
</evidence>
<comment type="catalytic activity">
    <reaction evidence="8 9">
        <text>(8S)-8-amino-7-oxononanoate + S-adenosyl-L-methionine = S-adenosyl-4-methylsulfanyl-2-oxobutanoate + (7R,8S)-7,8-diammoniononanoate</text>
        <dbReference type="Rhea" id="RHEA:16861"/>
        <dbReference type="ChEBI" id="CHEBI:16490"/>
        <dbReference type="ChEBI" id="CHEBI:59789"/>
        <dbReference type="ChEBI" id="CHEBI:149468"/>
        <dbReference type="ChEBI" id="CHEBI:149469"/>
        <dbReference type="EC" id="2.6.1.62"/>
    </reaction>
</comment>
<dbReference type="KEGG" id="smaa:IT774_11150"/>
<feature type="modified residue" description="N6-(pyridoxal phosphate)lysine" evidence="9">
    <location>
        <position position="293"/>
    </location>
</feature>
<comment type="cofactor">
    <cofactor evidence="1 9">
        <name>pyridoxal 5'-phosphate</name>
        <dbReference type="ChEBI" id="CHEBI:597326"/>
    </cofactor>
</comment>
<dbReference type="NCBIfam" id="NF005940">
    <property type="entry name" value="PRK07986.1"/>
    <property type="match status" value="1"/>
</dbReference>
<dbReference type="Gene3D" id="3.40.640.10">
    <property type="entry name" value="Type I PLP-dependent aspartate aminotransferase-like (Major domain)"/>
    <property type="match status" value="1"/>
</dbReference>
<evidence type="ECO:0000256" key="5">
    <source>
        <dbReference type="ARBA" id="ARBA00022691"/>
    </source>
</evidence>
<dbReference type="PROSITE" id="PS00600">
    <property type="entry name" value="AA_TRANSFER_CLASS_3"/>
    <property type="match status" value="1"/>
</dbReference>
<protein>
    <recommendedName>
        <fullName evidence="9">Adenosylmethionine-8-amino-7-oxononanoate aminotransferase</fullName>
        <ecNumber evidence="9">2.6.1.62</ecNumber>
    </recommendedName>
    <alternativeName>
        <fullName evidence="9">7,8-diamino-pelargonic acid aminotransferase</fullName>
        <shortName evidence="9">DAPA AT</shortName>
        <shortName evidence="9">DAPA aminotransferase</shortName>
    </alternativeName>
    <alternativeName>
        <fullName evidence="9">7,8-diaminononanoate synthase</fullName>
        <shortName evidence="9">DANS</shortName>
    </alternativeName>
    <alternativeName>
        <fullName evidence="9">Diaminopelargonic acid synthase</fullName>
    </alternativeName>
</protein>
<reference evidence="10 11" key="1">
    <citation type="submission" date="2020-11" db="EMBL/GenBank/DDBJ databases">
        <title>Complete genome sequence for Salinimonas sp. strain G2-b.</title>
        <authorList>
            <person name="Park S.-J."/>
        </authorList>
    </citation>
    <scope>NUCLEOTIDE SEQUENCE [LARGE SCALE GENOMIC DNA]</scope>
    <source>
        <strain evidence="10 11">G2-b</strain>
    </source>
</reference>
<evidence type="ECO:0000256" key="6">
    <source>
        <dbReference type="ARBA" id="ARBA00022756"/>
    </source>
</evidence>
<evidence type="ECO:0000256" key="4">
    <source>
        <dbReference type="ARBA" id="ARBA00022679"/>
    </source>
</evidence>
<dbReference type="SUPFAM" id="SSF53383">
    <property type="entry name" value="PLP-dependent transferases"/>
    <property type="match status" value="1"/>
</dbReference>
<comment type="function">
    <text evidence="9">Catalyzes the transfer of the alpha-amino group from S-adenosyl-L-methionine (SAM) to 7-keto-8-aminopelargonic acid (KAPA) to form 7,8-diaminopelargonic acid (DAPA). It is the only aminotransferase known to utilize SAM as an amino donor.</text>
</comment>
<dbReference type="Gene3D" id="3.90.1150.10">
    <property type="entry name" value="Aspartate Aminotransferase, domain 1"/>
    <property type="match status" value="1"/>
</dbReference>
<feature type="binding site" evidence="9">
    <location>
        <position position="264"/>
    </location>
    <ligand>
        <name>pyridoxal 5'-phosphate</name>
        <dbReference type="ChEBI" id="CHEBI:597326"/>
    </ligand>
</feature>
<dbReference type="Pfam" id="PF00202">
    <property type="entry name" value="Aminotran_3"/>
    <property type="match status" value="1"/>
</dbReference>
<feature type="binding site" evidence="9">
    <location>
        <position position="410"/>
    </location>
    <ligand>
        <name>substrate</name>
    </ligand>
</feature>
<evidence type="ECO:0000313" key="10">
    <source>
        <dbReference type="EMBL" id="QPG04753.1"/>
    </source>
</evidence>
<dbReference type="InterPro" id="IPR005814">
    <property type="entry name" value="Aminotrans_3"/>
</dbReference>
<evidence type="ECO:0000256" key="9">
    <source>
        <dbReference type="HAMAP-Rule" id="MF_00834"/>
    </source>
</evidence>
<dbReference type="HAMAP" id="MF_00834">
    <property type="entry name" value="BioA"/>
    <property type="match status" value="1"/>
</dbReference>
<feature type="binding site" evidence="9">
    <location>
        <begin position="327"/>
        <end position="328"/>
    </location>
    <ligand>
        <name>pyridoxal 5'-phosphate</name>
        <dbReference type="ChEBI" id="CHEBI:597326"/>
    </ligand>
</feature>
<comment type="similarity">
    <text evidence="9">Belongs to the class-III pyridoxal-phosphate-dependent aminotransferase family. BioA subfamily.</text>
</comment>
<keyword evidence="7 9" id="KW-0663">Pyridoxal phosphate</keyword>
<proteinExistence type="inferred from homology"/>
<evidence type="ECO:0000256" key="3">
    <source>
        <dbReference type="ARBA" id="ARBA00022576"/>
    </source>
</evidence>
<feature type="binding site" evidence="9">
    <location>
        <position position="70"/>
    </location>
    <ligand>
        <name>substrate</name>
    </ligand>
</feature>
<feature type="binding site" evidence="9">
    <location>
        <position position="326"/>
    </location>
    <ligand>
        <name>substrate</name>
    </ligand>
</feature>
<name>A0A7S9DVI7_9ALTE</name>
<dbReference type="NCBIfam" id="TIGR00508">
    <property type="entry name" value="bioA"/>
    <property type="match status" value="1"/>
</dbReference>